<dbReference type="EMBL" id="UINC01094482">
    <property type="protein sequence ID" value="SVC49752.1"/>
    <property type="molecule type" value="Genomic_DNA"/>
</dbReference>
<gene>
    <name evidence="3" type="ORF">METZ01_LOCUS302606</name>
</gene>
<dbReference type="InterPro" id="IPR000639">
    <property type="entry name" value="Epox_hydrolase-like"/>
</dbReference>
<dbReference type="PRINTS" id="PR00111">
    <property type="entry name" value="ABHYDROLASE"/>
</dbReference>
<protein>
    <recommendedName>
        <fullName evidence="2">AB hydrolase-1 domain-containing protein</fullName>
    </recommendedName>
</protein>
<evidence type="ECO:0000259" key="2">
    <source>
        <dbReference type="Pfam" id="PF00561"/>
    </source>
</evidence>
<dbReference type="InterPro" id="IPR000073">
    <property type="entry name" value="AB_hydrolase_1"/>
</dbReference>
<proteinExistence type="predicted"/>
<reference evidence="3" key="1">
    <citation type="submission" date="2018-05" db="EMBL/GenBank/DDBJ databases">
        <authorList>
            <person name="Lanie J.A."/>
            <person name="Ng W.-L."/>
            <person name="Kazmierczak K.M."/>
            <person name="Andrzejewski T.M."/>
            <person name="Davidsen T.M."/>
            <person name="Wayne K.J."/>
            <person name="Tettelin H."/>
            <person name="Glass J.I."/>
            <person name="Rusch D."/>
            <person name="Podicherti R."/>
            <person name="Tsui H.-C.T."/>
            <person name="Winkler M.E."/>
        </authorList>
    </citation>
    <scope>NUCLEOTIDE SEQUENCE</scope>
</reference>
<dbReference type="Pfam" id="PF00561">
    <property type="entry name" value="Abhydrolase_1"/>
    <property type="match status" value="1"/>
</dbReference>
<dbReference type="PANTHER" id="PTHR42977:SF3">
    <property type="entry name" value="AB HYDROLASE-1 DOMAIN-CONTAINING PROTEIN"/>
    <property type="match status" value="1"/>
</dbReference>
<evidence type="ECO:0000256" key="1">
    <source>
        <dbReference type="ARBA" id="ARBA00022801"/>
    </source>
</evidence>
<dbReference type="AlphaFoldDB" id="A0A382MQM7"/>
<dbReference type="InterPro" id="IPR051340">
    <property type="entry name" value="Haloalkane_dehalogenase"/>
</dbReference>
<keyword evidence="1" id="KW-0378">Hydrolase</keyword>
<evidence type="ECO:0000313" key="3">
    <source>
        <dbReference type="EMBL" id="SVC49752.1"/>
    </source>
</evidence>
<name>A0A382MQM7_9ZZZZ</name>
<accession>A0A382MQM7</accession>
<dbReference type="InterPro" id="IPR029058">
    <property type="entry name" value="AB_hydrolase_fold"/>
</dbReference>
<feature type="domain" description="AB hydrolase-1" evidence="2">
    <location>
        <begin position="36"/>
        <end position="149"/>
    </location>
</feature>
<dbReference type="GO" id="GO:0004301">
    <property type="term" value="F:epoxide hydrolase activity"/>
    <property type="evidence" value="ECO:0007669"/>
    <property type="project" value="TreeGrafter"/>
</dbReference>
<dbReference type="SUPFAM" id="SSF53474">
    <property type="entry name" value="alpha/beta-Hydrolases"/>
    <property type="match status" value="1"/>
</dbReference>
<feature type="non-terminal residue" evidence="3">
    <location>
        <position position="266"/>
    </location>
</feature>
<sequence length="266" mass="29846">MIPADETFDGTWPFSPHYFDGAGFKMHYVDEGKGDPIICLHGEPTWGYLYRNFIPPLAEYQRVVVPDHMGFGKSETPQDREYTLKTHSENLMALVEHLDLRDITLVMQDWGGPIGAALTLRHPGRVKRLCLLNTITGYGGAKNDKLPPWFQFIKKHHDAGTLEEVMGFLGDHILSIMKIIGFQNTDAVDDTWVRAYSMPFPTSADCIGAVAFPLDLFLGRIVPYVKEGFPLIEGLKSKPAMLAVGMKDQAIDPEYQIADFKSVFPN</sequence>
<dbReference type="Gene3D" id="3.40.50.1820">
    <property type="entry name" value="alpha/beta hydrolase"/>
    <property type="match status" value="1"/>
</dbReference>
<dbReference type="PANTHER" id="PTHR42977">
    <property type="entry name" value="HYDROLASE-RELATED"/>
    <property type="match status" value="1"/>
</dbReference>
<dbReference type="PRINTS" id="PR00412">
    <property type="entry name" value="EPOXHYDRLASE"/>
</dbReference>
<organism evidence="3">
    <name type="scientific">marine metagenome</name>
    <dbReference type="NCBI Taxonomy" id="408172"/>
    <lineage>
        <taxon>unclassified sequences</taxon>
        <taxon>metagenomes</taxon>
        <taxon>ecological metagenomes</taxon>
    </lineage>
</organism>